<comment type="caution">
    <text evidence="2">The sequence shown here is derived from an EMBL/GenBank/DDBJ whole genome shotgun (WGS) entry which is preliminary data.</text>
</comment>
<evidence type="ECO:0000256" key="1">
    <source>
        <dbReference type="SAM" id="MobiDB-lite"/>
    </source>
</evidence>
<sequence>MSIKKNTSLKRLNTQEICLIMLTNMLRVSGRSSRQIIIRQRRRNVRKINLPIRGSPRTPWFARFLKNSARLAKTNCCGHKGLFEQHRSERQPDKHKAARAAE</sequence>
<protein>
    <submittedName>
        <fullName evidence="2">Uncharacterized protein</fullName>
    </submittedName>
</protein>
<evidence type="ECO:0000313" key="3">
    <source>
        <dbReference type="Proteomes" id="UP000729913"/>
    </source>
</evidence>
<reference evidence="2" key="2">
    <citation type="submission" date="2021-04" db="EMBL/GenBank/DDBJ databases">
        <title>Genome-wide patterns of bracovirus chromosomal integration into multiple host tissues during parasitism.</title>
        <authorList>
            <person name="Chebbi M.A.C."/>
        </authorList>
    </citation>
    <scope>NUCLEOTIDE SEQUENCE</scope>
    <source>
        <tissue evidence="2">Whole body</tissue>
    </source>
</reference>
<evidence type="ECO:0000313" key="2">
    <source>
        <dbReference type="EMBL" id="KAG8037611.1"/>
    </source>
</evidence>
<name>A0A8J5R9M6_9HYME</name>
<accession>A0A8J5R9M6</accession>
<keyword evidence="3" id="KW-1185">Reference proteome</keyword>
<feature type="region of interest" description="Disordered" evidence="1">
    <location>
        <begin position="83"/>
        <end position="102"/>
    </location>
</feature>
<dbReference type="Proteomes" id="UP000729913">
    <property type="component" value="Unassembled WGS sequence"/>
</dbReference>
<gene>
    <name evidence="2" type="ORF">G9C98_005822</name>
</gene>
<dbReference type="EMBL" id="JAAOIC020000047">
    <property type="protein sequence ID" value="KAG8037611.1"/>
    <property type="molecule type" value="Genomic_DNA"/>
</dbReference>
<proteinExistence type="predicted"/>
<organism evidence="2 3">
    <name type="scientific">Cotesia typhae</name>
    <dbReference type="NCBI Taxonomy" id="2053667"/>
    <lineage>
        <taxon>Eukaryota</taxon>
        <taxon>Metazoa</taxon>
        <taxon>Ecdysozoa</taxon>
        <taxon>Arthropoda</taxon>
        <taxon>Hexapoda</taxon>
        <taxon>Insecta</taxon>
        <taxon>Pterygota</taxon>
        <taxon>Neoptera</taxon>
        <taxon>Endopterygota</taxon>
        <taxon>Hymenoptera</taxon>
        <taxon>Apocrita</taxon>
        <taxon>Ichneumonoidea</taxon>
        <taxon>Braconidae</taxon>
        <taxon>Microgastrinae</taxon>
        <taxon>Cotesia</taxon>
    </lineage>
</organism>
<reference evidence="2" key="1">
    <citation type="submission" date="2020-03" db="EMBL/GenBank/DDBJ databases">
        <authorList>
            <person name="Chebbi M.A."/>
            <person name="Drezen J.M."/>
        </authorList>
    </citation>
    <scope>NUCLEOTIDE SEQUENCE</scope>
    <source>
        <tissue evidence="2">Whole body</tissue>
    </source>
</reference>
<dbReference type="AlphaFoldDB" id="A0A8J5R9M6"/>